<name>A0ABN9FWC2_9NEOB</name>
<accession>A0ABN9FWC2</accession>
<organism evidence="1 2">
    <name type="scientific">Staurois parvus</name>
    <dbReference type="NCBI Taxonomy" id="386267"/>
    <lineage>
        <taxon>Eukaryota</taxon>
        <taxon>Metazoa</taxon>
        <taxon>Chordata</taxon>
        <taxon>Craniata</taxon>
        <taxon>Vertebrata</taxon>
        <taxon>Euteleostomi</taxon>
        <taxon>Amphibia</taxon>
        <taxon>Batrachia</taxon>
        <taxon>Anura</taxon>
        <taxon>Neobatrachia</taxon>
        <taxon>Ranoidea</taxon>
        <taxon>Ranidae</taxon>
        <taxon>Staurois</taxon>
    </lineage>
</organism>
<feature type="non-terminal residue" evidence="1">
    <location>
        <position position="73"/>
    </location>
</feature>
<reference evidence="1" key="1">
    <citation type="submission" date="2023-05" db="EMBL/GenBank/DDBJ databases">
        <authorList>
            <person name="Stuckert A."/>
        </authorList>
    </citation>
    <scope>NUCLEOTIDE SEQUENCE</scope>
</reference>
<evidence type="ECO:0000313" key="1">
    <source>
        <dbReference type="EMBL" id="CAI9601377.1"/>
    </source>
</evidence>
<protein>
    <submittedName>
        <fullName evidence="1">Uncharacterized protein</fullName>
    </submittedName>
</protein>
<dbReference type="EMBL" id="CATNWA010017561">
    <property type="protein sequence ID" value="CAI9601377.1"/>
    <property type="molecule type" value="Genomic_DNA"/>
</dbReference>
<gene>
    <name evidence="1" type="ORF">SPARVUS_LOCUS12972253</name>
</gene>
<keyword evidence="2" id="KW-1185">Reference proteome</keyword>
<proteinExistence type="predicted"/>
<sequence length="73" mass="8155">MTQQITGKCSCRDSVRKVLSEYLSEDGSAPIIRALMISALMISAQQWKCKCRFSAALFSRCQIVRKVLPRTGS</sequence>
<comment type="caution">
    <text evidence="1">The sequence shown here is derived from an EMBL/GenBank/DDBJ whole genome shotgun (WGS) entry which is preliminary data.</text>
</comment>
<evidence type="ECO:0000313" key="2">
    <source>
        <dbReference type="Proteomes" id="UP001162483"/>
    </source>
</evidence>
<dbReference type="Proteomes" id="UP001162483">
    <property type="component" value="Unassembled WGS sequence"/>
</dbReference>